<keyword evidence="2" id="KW-1185">Reference proteome</keyword>
<evidence type="ECO:0000313" key="1">
    <source>
        <dbReference type="EMBL" id="MBK0393436.1"/>
    </source>
</evidence>
<comment type="caution">
    <text evidence="1">The sequence shown here is derived from an EMBL/GenBank/DDBJ whole genome shotgun (WGS) entry which is preliminary data.</text>
</comment>
<dbReference type="RefSeq" id="WP_200788402.1">
    <property type="nucleotide sequence ID" value="NZ_JAEDAO010000001.1"/>
</dbReference>
<name>A0A934Q1Z1_9BURK</name>
<sequence length="117" mass="13296">MRWFKPNLRNSLHALFGGGPPTQPLDYEGVYTLEDIRRKMLDVAMSVGDEPSVAVRRRIRYADDVETLWFIRGELMGLLARAHGEMAALSRIEDVSEMFEDLLPPGLRSRPSPLGRN</sequence>
<evidence type="ECO:0000313" key="2">
    <source>
        <dbReference type="Proteomes" id="UP000617041"/>
    </source>
</evidence>
<proteinExistence type="predicted"/>
<dbReference type="AlphaFoldDB" id="A0A934Q1Z1"/>
<gene>
    <name evidence="1" type="ORF">I8E28_12605</name>
</gene>
<accession>A0A934Q1Z1</accession>
<dbReference type="EMBL" id="JAEDAO010000001">
    <property type="protein sequence ID" value="MBK0393436.1"/>
    <property type="molecule type" value="Genomic_DNA"/>
</dbReference>
<organism evidence="1 2">
    <name type="scientific">Ramlibacter algicola</name>
    <dbReference type="NCBI Taxonomy" id="2795217"/>
    <lineage>
        <taxon>Bacteria</taxon>
        <taxon>Pseudomonadati</taxon>
        <taxon>Pseudomonadota</taxon>
        <taxon>Betaproteobacteria</taxon>
        <taxon>Burkholderiales</taxon>
        <taxon>Comamonadaceae</taxon>
        <taxon>Ramlibacter</taxon>
    </lineage>
</organism>
<protein>
    <submittedName>
        <fullName evidence="1">Uncharacterized protein</fullName>
    </submittedName>
</protein>
<dbReference type="Proteomes" id="UP000617041">
    <property type="component" value="Unassembled WGS sequence"/>
</dbReference>
<reference evidence="1" key="1">
    <citation type="submission" date="2020-12" db="EMBL/GenBank/DDBJ databases">
        <title>Ramlibacter sp. nov., isolated from a freshwater alga, Cryptomonas.</title>
        <authorList>
            <person name="Kim H.M."/>
            <person name="Jeon C.O."/>
        </authorList>
    </citation>
    <scope>NUCLEOTIDE SEQUENCE</scope>
    <source>
        <strain evidence="1">CrO1</strain>
    </source>
</reference>